<evidence type="ECO:0000256" key="2">
    <source>
        <dbReference type="SAM" id="Phobius"/>
    </source>
</evidence>
<accession>A0AAN6ZKA5</accession>
<dbReference type="AlphaFoldDB" id="A0AAN6ZKA5"/>
<dbReference type="GeneID" id="87818152"/>
<reference evidence="3" key="1">
    <citation type="journal article" date="2023" name="Mol. Phylogenet. Evol.">
        <title>Genome-scale phylogeny and comparative genomics of the fungal order Sordariales.</title>
        <authorList>
            <person name="Hensen N."/>
            <person name="Bonometti L."/>
            <person name="Westerberg I."/>
            <person name="Brannstrom I.O."/>
            <person name="Guillou S."/>
            <person name="Cros-Aarteil S."/>
            <person name="Calhoun S."/>
            <person name="Haridas S."/>
            <person name="Kuo A."/>
            <person name="Mondo S."/>
            <person name="Pangilinan J."/>
            <person name="Riley R."/>
            <person name="LaButti K."/>
            <person name="Andreopoulos B."/>
            <person name="Lipzen A."/>
            <person name="Chen C."/>
            <person name="Yan M."/>
            <person name="Daum C."/>
            <person name="Ng V."/>
            <person name="Clum A."/>
            <person name="Steindorff A."/>
            <person name="Ohm R.A."/>
            <person name="Martin F."/>
            <person name="Silar P."/>
            <person name="Natvig D.O."/>
            <person name="Lalanne C."/>
            <person name="Gautier V."/>
            <person name="Ament-Velasquez S.L."/>
            <person name="Kruys A."/>
            <person name="Hutchinson M.I."/>
            <person name="Powell A.J."/>
            <person name="Barry K."/>
            <person name="Miller A.N."/>
            <person name="Grigoriev I.V."/>
            <person name="Debuchy R."/>
            <person name="Gladieux P."/>
            <person name="Hiltunen Thoren M."/>
            <person name="Johannesson H."/>
        </authorList>
    </citation>
    <scope>NUCLEOTIDE SEQUENCE</scope>
    <source>
        <strain evidence="3">CBS 141.50</strain>
    </source>
</reference>
<keyword evidence="2" id="KW-1133">Transmembrane helix</keyword>
<feature type="region of interest" description="Disordered" evidence="1">
    <location>
        <begin position="135"/>
        <end position="161"/>
    </location>
</feature>
<gene>
    <name evidence="3" type="ORF">C8A04DRAFT_30835</name>
</gene>
<protein>
    <recommendedName>
        <fullName evidence="5">Fucose-specific lectin</fullName>
    </recommendedName>
</protein>
<evidence type="ECO:0000256" key="1">
    <source>
        <dbReference type="SAM" id="MobiDB-lite"/>
    </source>
</evidence>
<evidence type="ECO:0000313" key="4">
    <source>
        <dbReference type="Proteomes" id="UP001302676"/>
    </source>
</evidence>
<keyword evidence="2" id="KW-0472">Membrane</keyword>
<evidence type="ECO:0008006" key="5">
    <source>
        <dbReference type="Google" id="ProtNLM"/>
    </source>
</evidence>
<comment type="caution">
    <text evidence="3">The sequence shown here is derived from an EMBL/GenBank/DDBJ whole genome shotgun (WGS) entry which is preliminary data.</text>
</comment>
<organism evidence="3 4">
    <name type="scientific">Dichotomopilus funicola</name>
    <dbReference type="NCBI Taxonomy" id="1934379"/>
    <lineage>
        <taxon>Eukaryota</taxon>
        <taxon>Fungi</taxon>
        <taxon>Dikarya</taxon>
        <taxon>Ascomycota</taxon>
        <taxon>Pezizomycotina</taxon>
        <taxon>Sordariomycetes</taxon>
        <taxon>Sordariomycetidae</taxon>
        <taxon>Sordariales</taxon>
        <taxon>Chaetomiaceae</taxon>
        <taxon>Dichotomopilus</taxon>
    </lineage>
</organism>
<dbReference type="EMBL" id="MU853609">
    <property type="protein sequence ID" value="KAK4141592.1"/>
    <property type="molecule type" value="Genomic_DNA"/>
</dbReference>
<dbReference type="Proteomes" id="UP001302676">
    <property type="component" value="Unassembled WGS sequence"/>
</dbReference>
<keyword evidence="2" id="KW-0812">Transmembrane</keyword>
<name>A0AAN6ZKA5_9PEZI</name>
<feature type="transmembrane region" description="Helical" evidence="2">
    <location>
        <begin position="101"/>
        <end position="125"/>
    </location>
</feature>
<reference evidence="3" key="2">
    <citation type="submission" date="2023-05" db="EMBL/GenBank/DDBJ databases">
        <authorList>
            <consortium name="Lawrence Berkeley National Laboratory"/>
            <person name="Steindorff A."/>
            <person name="Hensen N."/>
            <person name="Bonometti L."/>
            <person name="Westerberg I."/>
            <person name="Brannstrom I.O."/>
            <person name="Guillou S."/>
            <person name="Cros-Aarteil S."/>
            <person name="Calhoun S."/>
            <person name="Haridas S."/>
            <person name="Kuo A."/>
            <person name="Mondo S."/>
            <person name="Pangilinan J."/>
            <person name="Riley R."/>
            <person name="Labutti K."/>
            <person name="Andreopoulos B."/>
            <person name="Lipzen A."/>
            <person name="Chen C."/>
            <person name="Yanf M."/>
            <person name="Daum C."/>
            <person name="Ng V."/>
            <person name="Clum A."/>
            <person name="Ohm R."/>
            <person name="Martin F."/>
            <person name="Silar P."/>
            <person name="Natvig D."/>
            <person name="Lalanne C."/>
            <person name="Gautier V."/>
            <person name="Ament-Velasquez S.L."/>
            <person name="Kruys A."/>
            <person name="Hutchinson M.I."/>
            <person name="Powell A.J."/>
            <person name="Barry K."/>
            <person name="Miller A.N."/>
            <person name="Grigoriev I.V."/>
            <person name="Debuchy R."/>
            <person name="Gladieux P."/>
            <person name="Thoren M.H."/>
            <person name="Johannesson H."/>
        </authorList>
    </citation>
    <scope>NUCLEOTIDE SEQUENCE</scope>
    <source>
        <strain evidence="3">CBS 141.50</strain>
    </source>
</reference>
<dbReference type="Gene3D" id="2.120.10.70">
    <property type="entry name" value="Fucose-specific lectin"/>
    <property type="match status" value="1"/>
</dbReference>
<dbReference type="SUPFAM" id="SSF89372">
    <property type="entry name" value="Fucose-specific lectin"/>
    <property type="match status" value="1"/>
</dbReference>
<evidence type="ECO:0000313" key="3">
    <source>
        <dbReference type="EMBL" id="KAK4141592.1"/>
    </source>
</evidence>
<dbReference type="RefSeq" id="XP_062634963.1">
    <property type="nucleotide sequence ID" value="XM_062781539.1"/>
</dbReference>
<keyword evidence="4" id="KW-1185">Reference proteome</keyword>
<proteinExistence type="predicted"/>
<sequence>MAHPPPEYQRDLKVPAAGYSDMPIPVTYENAPIPLHIDPGLQLATTTSNKFVVSDNPDKETWSTNALSAVPRLHAEAFPPSPAAPTEPPARRTICGFRRRTFLIVLAIIAVLLVGIAGLVSGLVVSRNNSNGVNNNEPIPAPAPTPSSPNDHAQPSAGPPKMLNNTQLAVARWSEPAHGAMSFVAYQDPVGSLMLGVWTQNDKAWKSVNVSERLLEASNPIQPKLGTPLACATNDGYYIAIFFLDTSNVVRAVYTKSDDTYRYWRPTHLYSDARLLAAPDTQLSAYWLDCTPACRGNPDGGDQIRLFFESASDDMLHAYVGAPWKEAPSFSQSGRAASALAAVPFMYNGNGLGMRLFFDVGDKLAMKSWGNSTGWHYADAFKGSTHPTFPSQQIAASSFAVSPSDVNNNQPVLSWALIALQLEQDGQLAATYWDPRVPSKGAVDKWTFGSRVELVGGPEPAPRFQRIAMNIDRKFYGIADNVILEYQVDQADLTRFVYVGEVKF</sequence>